<dbReference type="RefSeq" id="WP_015203556.1">
    <property type="nucleotide sequence ID" value="NC_019753.1"/>
</dbReference>
<name>K9W107_9CYAN</name>
<dbReference type="PATRIC" id="fig|1173022.3.peg.2789"/>
<dbReference type="STRING" id="1173022.Cri9333_2579"/>
<keyword evidence="2" id="KW-1185">Reference proteome</keyword>
<dbReference type="HOGENOM" id="CLU_1335557_0_0_3"/>
<proteinExistence type="predicted"/>
<organism evidence="1 2">
    <name type="scientific">Crinalium epipsammum PCC 9333</name>
    <dbReference type="NCBI Taxonomy" id="1173022"/>
    <lineage>
        <taxon>Bacteria</taxon>
        <taxon>Bacillati</taxon>
        <taxon>Cyanobacteriota</taxon>
        <taxon>Cyanophyceae</taxon>
        <taxon>Gomontiellales</taxon>
        <taxon>Gomontiellaceae</taxon>
        <taxon>Crinalium</taxon>
    </lineage>
</organism>
<dbReference type="KEGG" id="cep:Cri9333_2579"/>
<accession>K9W107</accession>
<evidence type="ECO:0000313" key="1">
    <source>
        <dbReference type="EMBL" id="AFZ13442.1"/>
    </source>
</evidence>
<protein>
    <recommendedName>
        <fullName evidence="3">PIN domain-containing protein</fullName>
    </recommendedName>
</protein>
<dbReference type="eggNOG" id="ENOG502ZBMY">
    <property type="taxonomic scope" value="Bacteria"/>
</dbReference>
<dbReference type="Proteomes" id="UP000010472">
    <property type="component" value="Chromosome"/>
</dbReference>
<dbReference type="EMBL" id="CP003620">
    <property type="protein sequence ID" value="AFZ13442.1"/>
    <property type="molecule type" value="Genomic_DNA"/>
</dbReference>
<dbReference type="InterPro" id="IPR029060">
    <property type="entry name" value="PIN-like_dom_sf"/>
</dbReference>
<dbReference type="OrthoDB" id="7033449at2"/>
<evidence type="ECO:0008006" key="3">
    <source>
        <dbReference type="Google" id="ProtNLM"/>
    </source>
</evidence>
<gene>
    <name evidence="1" type="ORF">Cri9333_2579</name>
</gene>
<dbReference type="SUPFAM" id="SSF88723">
    <property type="entry name" value="PIN domain-like"/>
    <property type="match status" value="1"/>
</dbReference>
<sequence length="201" mass="22421">MPVNYTVQAEVVNIRSDAPKNNDIFLVDTNAWYWYTYTNASISSHSYQITEYPSYIAKAISANSLLLYCGLSLAELAHNIEQTQKEIFSSTLKAKEYRHNYPAERANVIAEIQASWSQVTSIAVSTDITVNETITNTCLNRLQTQLLDGYDLLILEAMDKAGIVQVITDDGDYATVPGIKVFTANLNVISTARNQSKLLVR</sequence>
<reference evidence="1 2" key="1">
    <citation type="submission" date="2012-06" db="EMBL/GenBank/DDBJ databases">
        <title>Finished chromosome of genome of Crinalium epipsammum PCC 9333.</title>
        <authorList>
            <consortium name="US DOE Joint Genome Institute"/>
            <person name="Gugger M."/>
            <person name="Coursin T."/>
            <person name="Rippka R."/>
            <person name="Tandeau De Marsac N."/>
            <person name="Huntemann M."/>
            <person name="Wei C.-L."/>
            <person name="Han J."/>
            <person name="Detter J.C."/>
            <person name="Han C."/>
            <person name="Tapia R."/>
            <person name="Davenport K."/>
            <person name="Daligault H."/>
            <person name="Erkkila T."/>
            <person name="Gu W."/>
            <person name="Munk A.C.C."/>
            <person name="Teshima H."/>
            <person name="Xu Y."/>
            <person name="Chain P."/>
            <person name="Chen A."/>
            <person name="Krypides N."/>
            <person name="Mavromatis K."/>
            <person name="Markowitz V."/>
            <person name="Szeto E."/>
            <person name="Ivanova N."/>
            <person name="Mikhailova N."/>
            <person name="Ovchinnikova G."/>
            <person name="Pagani I."/>
            <person name="Pati A."/>
            <person name="Goodwin L."/>
            <person name="Peters L."/>
            <person name="Pitluck S."/>
            <person name="Woyke T."/>
            <person name="Kerfeld C."/>
        </authorList>
    </citation>
    <scope>NUCLEOTIDE SEQUENCE [LARGE SCALE GENOMIC DNA]</scope>
    <source>
        <strain evidence="1 2">PCC 9333</strain>
    </source>
</reference>
<dbReference type="AlphaFoldDB" id="K9W107"/>
<evidence type="ECO:0000313" key="2">
    <source>
        <dbReference type="Proteomes" id="UP000010472"/>
    </source>
</evidence>